<organism evidence="1 2">
    <name type="scientific">Hyalomma asiaticum</name>
    <name type="common">Tick</name>
    <dbReference type="NCBI Taxonomy" id="266040"/>
    <lineage>
        <taxon>Eukaryota</taxon>
        <taxon>Metazoa</taxon>
        <taxon>Ecdysozoa</taxon>
        <taxon>Arthropoda</taxon>
        <taxon>Chelicerata</taxon>
        <taxon>Arachnida</taxon>
        <taxon>Acari</taxon>
        <taxon>Parasitiformes</taxon>
        <taxon>Ixodida</taxon>
        <taxon>Ixodoidea</taxon>
        <taxon>Ixodidae</taxon>
        <taxon>Hyalomminae</taxon>
        <taxon>Hyalomma</taxon>
    </lineage>
</organism>
<keyword evidence="2" id="KW-1185">Reference proteome</keyword>
<sequence>MGENTRYGKRPRFCENDGEAWTTSSDSSDDDPSIPVDGSRSFNFLHHGGDMNGAHRIPTGVGTNFDWRTKLSRQVSLADVGGSGVLNKKGSLRMPLRPKTKTPRRALPPTRHPSFVNFARQTNYSYRDSENIYEDEETAELFQIAFSLSIYGDPDETSNETIGFQKYATFNTIADEAVPSTTPQDVTNIEIPEHATASQEQDTAACTSADSSPFTCELCKVDLVTFDLFCEHLSVHKEEDPTGQERTVALEPIPLLQQCQGEGTVDASMTYNETIGFQHSILNTIADEAVPSTSPQTVNNIE</sequence>
<accession>A0ACB7T258</accession>
<protein>
    <submittedName>
        <fullName evidence="1">Uncharacterized protein</fullName>
    </submittedName>
</protein>
<proteinExistence type="predicted"/>
<comment type="caution">
    <text evidence="1">The sequence shown here is derived from an EMBL/GenBank/DDBJ whole genome shotgun (WGS) entry which is preliminary data.</text>
</comment>
<gene>
    <name evidence="1" type="ORF">HPB50_011997</name>
</gene>
<evidence type="ECO:0000313" key="1">
    <source>
        <dbReference type="EMBL" id="KAH6941005.1"/>
    </source>
</evidence>
<name>A0ACB7T258_HYAAI</name>
<dbReference type="EMBL" id="CM023491">
    <property type="protein sequence ID" value="KAH6941005.1"/>
    <property type="molecule type" value="Genomic_DNA"/>
</dbReference>
<evidence type="ECO:0000313" key="2">
    <source>
        <dbReference type="Proteomes" id="UP000821845"/>
    </source>
</evidence>
<reference evidence="1" key="1">
    <citation type="submission" date="2020-05" db="EMBL/GenBank/DDBJ databases">
        <title>Large-scale comparative analyses of tick genomes elucidate their genetic diversity and vector capacities.</title>
        <authorList>
            <person name="Jia N."/>
            <person name="Wang J."/>
            <person name="Shi W."/>
            <person name="Du L."/>
            <person name="Sun Y."/>
            <person name="Zhan W."/>
            <person name="Jiang J."/>
            <person name="Wang Q."/>
            <person name="Zhang B."/>
            <person name="Ji P."/>
            <person name="Sakyi L.B."/>
            <person name="Cui X."/>
            <person name="Yuan T."/>
            <person name="Jiang B."/>
            <person name="Yang W."/>
            <person name="Lam T.T.-Y."/>
            <person name="Chang Q."/>
            <person name="Ding S."/>
            <person name="Wang X."/>
            <person name="Zhu J."/>
            <person name="Ruan X."/>
            <person name="Zhao L."/>
            <person name="Wei J."/>
            <person name="Que T."/>
            <person name="Du C."/>
            <person name="Cheng J."/>
            <person name="Dai P."/>
            <person name="Han X."/>
            <person name="Huang E."/>
            <person name="Gao Y."/>
            <person name="Liu J."/>
            <person name="Shao H."/>
            <person name="Ye R."/>
            <person name="Li L."/>
            <person name="Wei W."/>
            <person name="Wang X."/>
            <person name="Wang C."/>
            <person name="Yang T."/>
            <person name="Huo Q."/>
            <person name="Li W."/>
            <person name="Guo W."/>
            <person name="Chen H."/>
            <person name="Zhou L."/>
            <person name="Ni X."/>
            <person name="Tian J."/>
            <person name="Zhou Y."/>
            <person name="Sheng Y."/>
            <person name="Liu T."/>
            <person name="Pan Y."/>
            <person name="Xia L."/>
            <person name="Li J."/>
            <person name="Zhao F."/>
            <person name="Cao W."/>
        </authorList>
    </citation>
    <scope>NUCLEOTIDE SEQUENCE</scope>
    <source>
        <strain evidence="1">Hyas-2018</strain>
    </source>
</reference>
<dbReference type="Proteomes" id="UP000821845">
    <property type="component" value="Chromosome 11"/>
</dbReference>